<sequence>MLDHFRHDPAGCPAEPLDGLRAPAFAAANLRATQPTAPAAPPSGKPMKRDWLAEALSCDRERKKMSQKAVEQQGSVPGKC</sequence>
<evidence type="ECO:0000313" key="3">
    <source>
        <dbReference type="Proteomes" id="UP000292307"/>
    </source>
</evidence>
<evidence type="ECO:0000313" key="1">
    <source>
        <dbReference type="EMBL" id="GGY30689.1"/>
    </source>
</evidence>
<accession>A0A411WVZ6</accession>
<dbReference type="Proteomes" id="UP000292307">
    <property type="component" value="Chromosome"/>
</dbReference>
<evidence type="ECO:0000313" key="4">
    <source>
        <dbReference type="Proteomes" id="UP000628442"/>
    </source>
</evidence>
<reference evidence="1" key="1">
    <citation type="journal article" date="2014" name="Int. J. Syst. Evol. Microbiol.">
        <title>Complete genome sequence of Corynebacterium casei LMG S-19264T (=DSM 44701T), isolated from a smear-ripened cheese.</title>
        <authorList>
            <consortium name="US DOE Joint Genome Institute (JGI-PGF)"/>
            <person name="Walter F."/>
            <person name="Albersmeier A."/>
            <person name="Kalinowski J."/>
            <person name="Ruckert C."/>
        </authorList>
    </citation>
    <scope>NUCLEOTIDE SEQUENCE</scope>
    <source>
        <strain evidence="1">KCTC 12343</strain>
    </source>
</reference>
<organism evidence="1 4">
    <name type="scientific">Pseudoduganella albidiflava</name>
    <dbReference type="NCBI Taxonomy" id="321983"/>
    <lineage>
        <taxon>Bacteria</taxon>
        <taxon>Pseudomonadati</taxon>
        <taxon>Pseudomonadota</taxon>
        <taxon>Betaproteobacteria</taxon>
        <taxon>Burkholderiales</taxon>
        <taxon>Oxalobacteraceae</taxon>
        <taxon>Telluria group</taxon>
        <taxon>Pseudoduganella</taxon>
    </lineage>
</organism>
<reference evidence="2 3" key="2">
    <citation type="submission" date="2019-02" db="EMBL/GenBank/DDBJ databases">
        <title>Draft Genome Sequences of Six Type Strains of the Genus Massilia.</title>
        <authorList>
            <person name="Miess H."/>
            <person name="Frediansyhah A."/>
            <person name="Gross H."/>
        </authorList>
    </citation>
    <scope>NUCLEOTIDE SEQUENCE [LARGE SCALE GENOMIC DNA]</scope>
    <source>
        <strain evidence="2 3">DSM 17472</strain>
    </source>
</reference>
<reference evidence="1" key="3">
    <citation type="submission" date="2022-12" db="EMBL/GenBank/DDBJ databases">
        <authorList>
            <person name="Sun Q."/>
            <person name="Kim S."/>
        </authorList>
    </citation>
    <scope>NUCLEOTIDE SEQUENCE</scope>
    <source>
        <strain evidence="1">KCTC 12343</strain>
    </source>
</reference>
<gene>
    <name evidence="2" type="ORF">EYF70_08005</name>
    <name evidence="1" type="ORF">GCM10007387_10490</name>
</gene>
<dbReference type="EMBL" id="CP036401">
    <property type="protein sequence ID" value="QBI00798.1"/>
    <property type="molecule type" value="Genomic_DNA"/>
</dbReference>
<protein>
    <submittedName>
        <fullName evidence="1">Uncharacterized protein</fullName>
    </submittedName>
</protein>
<proteinExistence type="predicted"/>
<evidence type="ECO:0000313" key="2">
    <source>
        <dbReference type="EMBL" id="QBI00798.1"/>
    </source>
</evidence>
<dbReference type="RefSeq" id="WP_131144927.1">
    <property type="nucleotide sequence ID" value="NZ_BMWV01000002.1"/>
</dbReference>
<dbReference type="EMBL" id="BMWV01000002">
    <property type="protein sequence ID" value="GGY30689.1"/>
    <property type="molecule type" value="Genomic_DNA"/>
</dbReference>
<name>A0A411WVZ6_9BURK</name>
<keyword evidence="3" id="KW-1185">Reference proteome</keyword>
<dbReference type="AlphaFoldDB" id="A0A411WVZ6"/>
<dbReference type="Proteomes" id="UP000628442">
    <property type="component" value="Unassembled WGS sequence"/>
</dbReference>